<sequence length="544" mass="58185">MPMKLDPITVEVIGNALSTVVEEMGRALMRASYSANIKERGDCSAAVFDTRGRLIAQAQQIPLHMGSLLGIAEAVLSRTDLSTVVEGDVFIGNDAYTGGGTHLNDIVFFEPVFAQGAIVAWVANIAHHSDFVDRGHAHIFQEGPRIPPIRLYRAGVIQQDILDFLLLNCQVPEERVSDFRAQMASNRLGVQRMQALYTRYGAATVDAASAQLLDYSERMARAGISAIPDGRYAFSHDFDTSLWPELLNLSVAIEIKGDEALFDFTGCPPQTRSGMNMVFTALQACVYFVVKTLIDPATPANAGFHRALSITAPAGSVVNATAPAAVYSRHDISQRLIDMMFAALAPVLADRVPAGSTGVTVQTVSGTNPRNGKFYVYNESMGGGMGARQRLDGLDGVHVNSTNSANIPVEALESEYPLSVDVYELVQDSGGAGQYRGGMAIRRRISPTGHQATVNLGGPLNRIPAWGLDGGAPGGLARIELGEGVKPLSARNGMLEDGQKAAAVTSGGGGFGDPRQRDRDLVRRDLREGRISEAAARDIYGLDI</sequence>
<dbReference type="GO" id="GO:0047423">
    <property type="term" value="F:N-methylhydantoinase (ATP-hydrolyzing) activity"/>
    <property type="evidence" value="ECO:0007669"/>
    <property type="project" value="UniProtKB-EC"/>
</dbReference>
<name>F9YBU8_KETVW</name>
<dbReference type="AlphaFoldDB" id="F9YBU8"/>
<keyword evidence="2" id="KW-0614">Plasmid</keyword>
<dbReference type="KEGG" id="kvl:KVU_PB0172"/>
<geneLocation type="plasmid" evidence="3">
    <name>pKVU_200</name>
</geneLocation>
<proteinExistence type="predicted"/>
<gene>
    <name evidence="2" type="ordered locus">KVU_PB0172</name>
</gene>
<dbReference type="InterPro" id="IPR045079">
    <property type="entry name" value="Oxoprolinase-like"/>
</dbReference>
<evidence type="ECO:0000313" key="3">
    <source>
        <dbReference type="Proteomes" id="UP000000692"/>
    </source>
</evidence>
<protein>
    <submittedName>
        <fullName evidence="2">N-methylhydantoinase (ATP-hydrolyzing) B 1</fullName>
        <ecNumber evidence="2">3.5.2.14</ecNumber>
    </submittedName>
</protein>
<dbReference type="HOGENOM" id="CLU_020413_1_0_5"/>
<dbReference type="Pfam" id="PF02538">
    <property type="entry name" value="Hydantoinase_B"/>
    <property type="match status" value="1"/>
</dbReference>
<reference evidence="2 3" key="1">
    <citation type="journal article" date="2011" name="J. Bacteriol.">
        <title>Complete genome sequence of the industrial strain Ketogulonicigenium vulgare WSH-001.</title>
        <authorList>
            <person name="Liu L."/>
            <person name="Li Y."/>
            <person name="Zhang J."/>
            <person name="Zhou Z."/>
            <person name="Liu J."/>
            <person name="Li X."/>
            <person name="Zhou J."/>
            <person name="Du G."/>
            <person name="Wang L."/>
            <person name="Chen J."/>
        </authorList>
    </citation>
    <scope>NUCLEOTIDE SEQUENCE [LARGE SCALE GENOMIC DNA]</scope>
    <source>
        <strain evidence="2 3">WSH-001</strain>
        <plasmid evidence="3">pKVU_200</plasmid>
    </source>
</reference>
<dbReference type="PANTHER" id="PTHR11365:SF23">
    <property type="entry name" value="HYPOTHETICAL 5-OXOPROLINASE (EUROFUNG)-RELATED"/>
    <property type="match status" value="1"/>
</dbReference>
<dbReference type="Proteomes" id="UP000000692">
    <property type="component" value="Plasmid 2"/>
</dbReference>
<dbReference type="PANTHER" id="PTHR11365">
    <property type="entry name" value="5-OXOPROLINASE RELATED"/>
    <property type="match status" value="1"/>
</dbReference>
<keyword evidence="3" id="KW-1185">Reference proteome</keyword>
<dbReference type="GO" id="GO:0005829">
    <property type="term" value="C:cytosol"/>
    <property type="evidence" value="ECO:0007669"/>
    <property type="project" value="TreeGrafter"/>
</dbReference>
<evidence type="ECO:0000313" key="2">
    <source>
        <dbReference type="EMBL" id="AEM42850.1"/>
    </source>
</evidence>
<dbReference type="PATRIC" id="fig|759362.5.peg.3122"/>
<dbReference type="GO" id="GO:0006749">
    <property type="term" value="P:glutathione metabolic process"/>
    <property type="evidence" value="ECO:0007669"/>
    <property type="project" value="TreeGrafter"/>
</dbReference>
<evidence type="ECO:0000259" key="1">
    <source>
        <dbReference type="Pfam" id="PF02538"/>
    </source>
</evidence>
<dbReference type="InterPro" id="IPR003692">
    <property type="entry name" value="Hydantoinase_B"/>
</dbReference>
<dbReference type="GO" id="GO:0017168">
    <property type="term" value="F:5-oxoprolinase (ATP-hydrolyzing) activity"/>
    <property type="evidence" value="ECO:0007669"/>
    <property type="project" value="TreeGrafter"/>
</dbReference>
<dbReference type="EC" id="3.5.2.14" evidence="2"/>
<dbReference type="OrthoDB" id="9761586at2"/>
<keyword evidence="2" id="KW-0378">Hydrolase</keyword>
<feature type="domain" description="Hydantoinase B/oxoprolinase" evidence="1">
    <location>
        <begin position="6"/>
        <end position="514"/>
    </location>
</feature>
<organism evidence="2 3">
    <name type="scientific">Ketogulonicigenium vulgare (strain WSH-001)</name>
    <dbReference type="NCBI Taxonomy" id="759362"/>
    <lineage>
        <taxon>Bacteria</taxon>
        <taxon>Pseudomonadati</taxon>
        <taxon>Pseudomonadota</taxon>
        <taxon>Alphaproteobacteria</taxon>
        <taxon>Rhodobacterales</taxon>
        <taxon>Roseobacteraceae</taxon>
        <taxon>Ketogulonicigenium</taxon>
    </lineage>
</organism>
<dbReference type="EMBL" id="CP002020">
    <property type="protein sequence ID" value="AEM42850.1"/>
    <property type="molecule type" value="Genomic_DNA"/>
</dbReference>
<accession>F9YBU8</accession>